<gene>
    <name evidence="12" type="ORF">M407DRAFT_11656</name>
</gene>
<feature type="region of interest" description="Disordered" evidence="10">
    <location>
        <begin position="301"/>
        <end position="386"/>
    </location>
</feature>
<organism evidence="12 13">
    <name type="scientific">Tulasnella calospora MUT 4182</name>
    <dbReference type="NCBI Taxonomy" id="1051891"/>
    <lineage>
        <taxon>Eukaryota</taxon>
        <taxon>Fungi</taxon>
        <taxon>Dikarya</taxon>
        <taxon>Basidiomycota</taxon>
        <taxon>Agaricomycotina</taxon>
        <taxon>Agaricomycetes</taxon>
        <taxon>Cantharellales</taxon>
        <taxon>Tulasnellaceae</taxon>
        <taxon>Tulasnella</taxon>
    </lineage>
</organism>
<evidence type="ECO:0000256" key="6">
    <source>
        <dbReference type="ARBA" id="ARBA00023242"/>
    </source>
</evidence>
<keyword evidence="5" id="KW-0175">Coiled coil</keyword>
<feature type="compositionally biased region" description="Basic and acidic residues" evidence="10">
    <location>
        <begin position="315"/>
        <end position="333"/>
    </location>
</feature>
<keyword evidence="7 9" id="KW-0687">Ribonucleoprotein</keyword>
<dbReference type="GO" id="GO:0000462">
    <property type="term" value="P:maturation of SSU-rRNA from tricistronic rRNA transcript (SSU-rRNA, 5.8S rRNA, LSU-rRNA)"/>
    <property type="evidence" value="ECO:0007669"/>
    <property type="project" value="TreeGrafter"/>
</dbReference>
<evidence type="ECO:0000256" key="10">
    <source>
        <dbReference type="SAM" id="MobiDB-lite"/>
    </source>
</evidence>
<dbReference type="Proteomes" id="UP000054248">
    <property type="component" value="Unassembled WGS sequence"/>
</dbReference>
<keyword evidence="6 9" id="KW-0539">Nucleus</keyword>
<comment type="similarity">
    <text evidence="2 9">Belongs to the RRP36 family.</text>
</comment>
<evidence type="ECO:0000256" key="2">
    <source>
        <dbReference type="ARBA" id="ARBA00009418"/>
    </source>
</evidence>
<dbReference type="Pfam" id="PF06102">
    <property type="entry name" value="RRP36"/>
    <property type="match status" value="1"/>
</dbReference>
<evidence type="ECO:0000256" key="8">
    <source>
        <dbReference type="ARBA" id="ARBA00025053"/>
    </source>
</evidence>
<evidence type="ECO:0000256" key="9">
    <source>
        <dbReference type="RuleBase" id="RU368027"/>
    </source>
</evidence>
<dbReference type="AlphaFoldDB" id="A0A0C3KBS1"/>
<dbReference type="InterPro" id="IPR025742">
    <property type="entry name" value="CSTF2_hinge"/>
</dbReference>
<comment type="function">
    <text evidence="8 9">Component of the 90S pre-ribosome involved in the maturation of rRNAs. Required for early cleavages of the pre-RNAs in the 40S ribosomal subunit maturation pathway.</text>
</comment>
<keyword evidence="4 9" id="KW-0698">rRNA processing</keyword>
<evidence type="ECO:0000313" key="13">
    <source>
        <dbReference type="Proteomes" id="UP000054248"/>
    </source>
</evidence>
<evidence type="ECO:0000256" key="4">
    <source>
        <dbReference type="ARBA" id="ARBA00022552"/>
    </source>
</evidence>
<evidence type="ECO:0000256" key="5">
    <source>
        <dbReference type="ARBA" id="ARBA00023054"/>
    </source>
</evidence>
<comment type="subunit">
    <text evidence="9">Associates with 90S and pre-40S pre-ribosomal particles.</text>
</comment>
<dbReference type="PANTHER" id="PTHR21738">
    <property type="entry name" value="RIBOSOMAL RNA PROCESSING PROTEIN 36 HOMOLOG"/>
    <property type="match status" value="1"/>
</dbReference>
<accession>A0A0C3KBS1</accession>
<protein>
    <recommendedName>
        <fullName evidence="9">rRNA biogenesis protein RRP36</fullName>
    </recommendedName>
</protein>
<keyword evidence="3 9" id="KW-0690">Ribosome biogenesis</keyword>
<dbReference type="InterPro" id="IPR009292">
    <property type="entry name" value="RRP36"/>
</dbReference>
<evidence type="ECO:0000256" key="3">
    <source>
        <dbReference type="ARBA" id="ARBA00022517"/>
    </source>
</evidence>
<comment type="subcellular location">
    <subcellularLocation>
        <location evidence="1 9">Nucleus</location>
        <location evidence="1 9">Nucleolus</location>
    </subcellularLocation>
</comment>
<dbReference type="GO" id="GO:0030686">
    <property type="term" value="C:90S preribosome"/>
    <property type="evidence" value="ECO:0007669"/>
    <property type="project" value="TreeGrafter"/>
</dbReference>
<dbReference type="Pfam" id="PF14327">
    <property type="entry name" value="CSTF2_hinge"/>
    <property type="match status" value="1"/>
</dbReference>
<evidence type="ECO:0000256" key="7">
    <source>
        <dbReference type="ARBA" id="ARBA00023274"/>
    </source>
</evidence>
<dbReference type="OrthoDB" id="272703at2759"/>
<dbReference type="EMBL" id="KN823254">
    <property type="protein sequence ID" value="KIO18868.1"/>
    <property type="molecule type" value="Genomic_DNA"/>
</dbReference>
<feature type="compositionally biased region" description="Pro residues" evidence="10">
    <location>
        <begin position="171"/>
        <end position="180"/>
    </location>
</feature>
<evidence type="ECO:0000256" key="1">
    <source>
        <dbReference type="ARBA" id="ARBA00004604"/>
    </source>
</evidence>
<reference evidence="13" key="2">
    <citation type="submission" date="2015-01" db="EMBL/GenBank/DDBJ databases">
        <title>Evolutionary Origins and Diversification of the Mycorrhizal Mutualists.</title>
        <authorList>
            <consortium name="DOE Joint Genome Institute"/>
            <consortium name="Mycorrhizal Genomics Consortium"/>
            <person name="Kohler A."/>
            <person name="Kuo A."/>
            <person name="Nagy L.G."/>
            <person name="Floudas D."/>
            <person name="Copeland A."/>
            <person name="Barry K.W."/>
            <person name="Cichocki N."/>
            <person name="Veneault-Fourrey C."/>
            <person name="LaButti K."/>
            <person name="Lindquist E.A."/>
            <person name="Lipzen A."/>
            <person name="Lundell T."/>
            <person name="Morin E."/>
            <person name="Murat C."/>
            <person name="Riley R."/>
            <person name="Ohm R."/>
            <person name="Sun H."/>
            <person name="Tunlid A."/>
            <person name="Henrissat B."/>
            <person name="Grigoriev I.V."/>
            <person name="Hibbett D.S."/>
            <person name="Martin F."/>
        </authorList>
    </citation>
    <scope>NUCLEOTIDE SEQUENCE [LARGE SCALE GENOMIC DNA]</scope>
    <source>
        <strain evidence="13">MUT 4182</strain>
    </source>
</reference>
<feature type="domain" description="Cleavage stimulation factor subunit 2 hinge" evidence="11">
    <location>
        <begin position="6"/>
        <end position="66"/>
    </location>
</feature>
<dbReference type="STRING" id="1051891.A0A0C3KBS1"/>
<feature type="compositionally biased region" description="Low complexity" evidence="10">
    <location>
        <begin position="348"/>
        <end position="365"/>
    </location>
</feature>
<name>A0A0C3KBS1_9AGAM</name>
<dbReference type="PANTHER" id="PTHR21738:SF0">
    <property type="entry name" value="RIBOSOMAL RNA PROCESSING PROTEIN 36 HOMOLOG"/>
    <property type="match status" value="1"/>
</dbReference>
<feature type="compositionally biased region" description="Low complexity" evidence="10">
    <location>
        <begin position="160"/>
        <end position="170"/>
    </location>
</feature>
<reference evidence="12 13" key="1">
    <citation type="submission" date="2014-04" db="EMBL/GenBank/DDBJ databases">
        <authorList>
            <consortium name="DOE Joint Genome Institute"/>
            <person name="Kuo A."/>
            <person name="Girlanda M."/>
            <person name="Perotto S."/>
            <person name="Kohler A."/>
            <person name="Nagy L.G."/>
            <person name="Floudas D."/>
            <person name="Copeland A."/>
            <person name="Barry K.W."/>
            <person name="Cichocki N."/>
            <person name="Veneault-Fourrey C."/>
            <person name="LaButti K."/>
            <person name="Lindquist E.A."/>
            <person name="Lipzen A."/>
            <person name="Lundell T."/>
            <person name="Morin E."/>
            <person name="Murat C."/>
            <person name="Sun H."/>
            <person name="Tunlid A."/>
            <person name="Henrissat B."/>
            <person name="Grigoriev I.V."/>
            <person name="Hibbett D.S."/>
            <person name="Martin F."/>
            <person name="Nordberg H.P."/>
            <person name="Cantor M.N."/>
            <person name="Hua S.X."/>
        </authorList>
    </citation>
    <scope>NUCLEOTIDE SEQUENCE [LARGE SCALE GENOMIC DNA]</scope>
    <source>
        <strain evidence="12 13">MUT 4182</strain>
    </source>
</reference>
<feature type="region of interest" description="Disordered" evidence="10">
    <location>
        <begin position="98"/>
        <end position="189"/>
    </location>
</feature>
<dbReference type="GO" id="GO:0005730">
    <property type="term" value="C:nucleolus"/>
    <property type="evidence" value="ECO:0007669"/>
    <property type="project" value="UniProtKB-SubCell"/>
</dbReference>
<keyword evidence="13" id="KW-1185">Reference proteome</keyword>
<sequence length="386" mass="43126">MADPGVPQEQLLELLVQMKTLLDASSNSPEGVKQVRDIINTHPQLAYGLIRTMVSLDIVDQQAFEKTLAANLAQQQAARAAQPIPQVSALSYPQAAPTVPPYPAQPSAVQPPAHQRSSRFGGPVQPPPSQQQPPTSYGAQQGYPSYPTDPRRGSGFQNQPAPSSSYGASAPAPPAIPRNLPPEQREEAKKIRHTIRDIKKSLPEALPNTRQQEIKRIEELKKALNRTETTIKKARKEAREREVLMQARKEEKERRKEGKGEWYLKDSEKRKLILQTRFADMEAEGGQRKVKKFLEKKEKELAQKEKKARPYAKGEFYRDTRNERPEGREEGGRRGRKELRHGRSLDRATFTSRGAGSGSRSHGFGPRAQGGLDSSTGPQPKKVKFT</sequence>
<dbReference type="HOGENOM" id="CLU_716094_0_0_1"/>
<evidence type="ECO:0000259" key="11">
    <source>
        <dbReference type="Pfam" id="PF14327"/>
    </source>
</evidence>
<evidence type="ECO:0000313" key="12">
    <source>
        <dbReference type="EMBL" id="KIO18868.1"/>
    </source>
</evidence>
<proteinExistence type="inferred from homology"/>